<evidence type="ECO:0000256" key="3">
    <source>
        <dbReference type="ARBA" id="ARBA00022705"/>
    </source>
</evidence>
<evidence type="ECO:0000256" key="1">
    <source>
        <dbReference type="ARBA" id="ARBA00004123"/>
    </source>
</evidence>
<dbReference type="GO" id="GO:0000727">
    <property type="term" value="P:double-strand break repair via break-induced replication"/>
    <property type="evidence" value="ECO:0007669"/>
    <property type="project" value="TreeGrafter"/>
</dbReference>
<dbReference type="PANTHER" id="PTHR10507:SF0">
    <property type="entry name" value="CELL DIVISION CONTROL PROTEIN 45 HOMOLOG"/>
    <property type="match status" value="1"/>
</dbReference>
<dbReference type="AlphaFoldDB" id="A0A9P9A2T8"/>
<dbReference type="GO" id="GO:1902977">
    <property type="term" value="P:mitotic DNA replication preinitiation complex assembly"/>
    <property type="evidence" value="ECO:0007669"/>
    <property type="project" value="TreeGrafter"/>
</dbReference>
<keyword evidence="3" id="KW-0235">DNA replication</keyword>
<evidence type="ECO:0000313" key="8">
    <source>
        <dbReference type="Proteomes" id="UP000758603"/>
    </source>
</evidence>
<evidence type="ECO:0000256" key="2">
    <source>
        <dbReference type="ARBA" id="ARBA00010727"/>
    </source>
</evidence>
<evidence type="ECO:0000256" key="4">
    <source>
        <dbReference type="ARBA" id="ARBA00023242"/>
    </source>
</evidence>
<dbReference type="EMBL" id="JAGPXC010000001">
    <property type="protein sequence ID" value="KAH6659448.1"/>
    <property type="molecule type" value="Genomic_DNA"/>
</dbReference>
<dbReference type="Pfam" id="PF02724">
    <property type="entry name" value="CDC45"/>
    <property type="match status" value="2"/>
</dbReference>
<evidence type="ECO:0000256" key="6">
    <source>
        <dbReference type="SAM" id="MobiDB-lite"/>
    </source>
</evidence>
<keyword evidence="5" id="KW-0131">Cell cycle</keyword>
<dbReference type="RefSeq" id="XP_045963579.1">
    <property type="nucleotide sequence ID" value="XM_046097197.1"/>
</dbReference>
<dbReference type="PANTHER" id="PTHR10507">
    <property type="entry name" value="CDC45-RELATED PROTEIN"/>
    <property type="match status" value="1"/>
</dbReference>
<dbReference type="GO" id="GO:0031261">
    <property type="term" value="C:DNA replication preinitiation complex"/>
    <property type="evidence" value="ECO:0007669"/>
    <property type="project" value="TreeGrafter"/>
</dbReference>
<feature type="compositionally biased region" description="Acidic residues" evidence="6">
    <location>
        <begin position="770"/>
        <end position="798"/>
    </location>
</feature>
<feature type="compositionally biased region" description="Acidic residues" evidence="6">
    <location>
        <begin position="235"/>
        <end position="244"/>
    </location>
</feature>
<dbReference type="OrthoDB" id="10258882at2759"/>
<accession>A0A9P9A2T8</accession>
<feature type="region of interest" description="Disordered" evidence="6">
    <location>
        <begin position="281"/>
        <end position="301"/>
    </location>
</feature>
<dbReference type="Proteomes" id="UP000758603">
    <property type="component" value="Unassembled WGS sequence"/>
</dbReference>
<name>A0A9P9A2T8_9PEZI</name>
<dbReference type="GO" id="GO:0003697">
    <property type="term" value="F:single-stranded DNA binding"/>
    <property type="evidence" value="ECO:0007669"/>
    <property type="project" value="TreeGrafter"/>
</dbReference>
<protein>
    <submittedName>
        <fullName evidence="7">CDC45 family</fullName>
    </submittedName>
</protein>
<comment type="similarity">
    <text evidence="2">Belongs to the CDC45 family.</text>
</comment>
<proteinExistence type="inferred from homology"/>
<keyword evidence="8" id="KW-1185">Reference proteome</keyword>
<feature type="compositionally biased region" description="Basic and acidic residues" evidence="6">
    <location>
        <begin position="730"/>
        <end position="748"/>
    </location>
</feature>
<dbReference type="GeneID" id="70126089"/>
<dbReference type="GO" id="GO:0003682">
    <property type="term" value="F:chromatin binding"/>
    <property type="evidence" value="ECO:0007669"/>
    <property type="project" value="TreeGrafter"/>
</dbReference>
<feature type="region of interest" description="Disordered" evidence="6">
    <location>
        <begin position="199"/>
        <end position="269"/>
    </location>
</feature>
<evidence type="ECO:0000313" key="7">
    <source>
        <dbReference type="EMBL" id="KAH6659448.1"/>
    </source>
</evidence>
<comment type="subcellular location">
    <subcellularLocation>
        <location evidence="1">Nucleus</location>
    </subcellularLocation>
</comment>
<reference evidence="7" key="1">
    <citation type="journal article" date="2021" name="Nat. Commun.">
        <title>Genetic determinants of endophytism in the Arabidopsis root mycobiome.</title>
        <authorList>
            <person name="Mesny F."/>
            <person name="Miyauchi S."/>
            <person name="Thiergart T."/>
            <person name="Pickel B."/>
            <person name="Atanasova L."/>
            <person name="Karlsson M."/>
            <person name="Huettel B."/>
            <person name="Barry K.W."/>
            <person name="Haridas S."/>
            <person name="Chen C."/>
            <person name="Bauer D."/>
            <person name="Andreopoulos W."/>
            <person name="Pangilinan J."/>
            <person name="LaButti K."/>
            <person name="Riley R."/>
            <person name="Lipzen A."/>
            <person name="Clum A."/>
            <person name="Drula E."/>
            <person name="Henrissat B."/>
            <person name="Kohler A."/>
            <person name="Grigoriev I.V."/>
            <person name="Martin F.M."/>
            <person name="Hacquard S."/>
        </authorList>
    </citation>
    <scope>NUCLEOTIDE SEQUENCE</scope>
    <source>
        <strain evidence="7">MPI-SDFR-AT-0073</strain>
    </source>
</reference>
<feature type="region of interest" description="Disordered" evidence="6">
    <location>
        <begin position="726"/>
        <end position="806"/>
    </location>
</feature>
<gene>
    <name evidence="7" type="ORF">BKA67DRAFT_508943</name>
</gene>
<dbReference type="GO" id="GO:0006270">
    <property type="term" value="P:DNA replication initiation"/>
    <property type="evidence" value="ECO:0007669"/>
    <property type="project" value="InterPro"/>
</dbReference>
<evidence type="ECO:0000256" key="5">
    <source>
        <dbReference type="ARBA" id="ARBA00023306"/>
    </source>
</evidence>
<sequence>MYLPRELVSKLYVHLQRTRHPLSPPVLILAALEPDALCACRILTRLLKHDYIPHKIHPVSGYGDLERAGQELVAPMMETRGGSGGVVVCLGVGGMVDMGTMLGLEVDGQESSFNGVEVWVFDAHRPWNLSNVFGGYPLEPEAEGASSFQARAPEGVTSGRIGRSYKPGKGGIIVFDDGDILEGLDTERDAYLALVDMPDIDEEDGDLYGDSDSESGGEEEAPPRPGQKRKSWSDRDDESSDEEDDRPRQRRRSNSSTPIPDSPRPAQRGLISIRDPEIILSDDAQDPPSAAQLPRGPSARSLRRKLLRMKQEHENTLRKYYRMGASYSEPVSAMIYSLASELGREDNDLLWLTIVGVTSMELYGRSSGGLAISVRGSDSTSATGWMGVRGARIRQLLRDEVRRLNPPELVSQNGRVSPAESAGVIPTTARSPEDTSIRLSPEPRFLLIRHWSLYDSMLHSPYLFSKLRIWSESGLKRLHKLLAKMGVSLVQCKQSYTHMDMMLKKELRAKLLKYASLYNLDDMVPAAETDGRDRGGAKDGWGFVRSWGWRATLSAQDVGVVIGALLEVGRNAPSLHGESHQSFSSQILDSEDDDGIAETEEWVSRFWEAYDALENIDALKAGLPTAQYLHRAIFRTGTSLMGKKQIKHLNAFRMCVIKDGPDVPLFTHPAALTKLALWIGEALAEQERDDKGKLGHGGRGTPLVVASLNEKRGVYVVVGTGGGGGPDLAFLDREEAKEKDKKREEKKKAREARRKIREEKKAAKRAQRGEEDEEDEDDETESEASDSDSDSEDDDEEAEERKKKGYGLNKFGSAFQDVVSETNARVRIDSFEHCVVEVRKDDLQGFLESLSAKAVVG</sequence>
<organism evidence="7 8">
    <name type="scientific">Truncatella angustata</name>
    <dbReference type="NCBI Taxonomy" id="152316"/>
    <lineage>
        <taxon>Eukaryota</taxon>
        <taxon>Fungi</taxon>
        <taxon>Dikarya</taxon>
        <taxon>Ascomycota</taxon>
        <taxon>Pezizomycotina</taxon>
        <taxon>Sordariomycetes</taxon>
        <taxon>Xylariomycetidae</taxon>
        <taxon>Amphisphaeriales</taxon>
        <taxon>Sporocadaceae</taxon>
        <taxon>Truncatella</taxon>
    </lineage>
</organism>
<feature type="compositionally biased region" description="Acidic residues" evidence="6">
    <location>
        <begin position="199"/>
        <end position="220"/>
    </location>
</feature>
<comment type="caution">
    <text evidence="7">The sequence shown here is derived from an EMBL/GenBank/DDBJ whole genome shotgun (WGS) entry which is preliminary data.</text>
</comment>
<dbReference type="InterPro" id="IPR003874">
    <property type="entry name" value="CDC45"/>
</dbReference>
<keyword evidence="4" id="KW-0539">Nucleus</keyword>
<dbReference type="GO" id="GO:0003688">
    <property type="term" value="F:DNA replication origin binding"/>
    <property type="evidence" value="ECO:0007669"/>
    <property type="project" value="TreeGrafter"/>
</dbReference>
<feature type="region of interest" description="Disordered" evidence="6">
    <location>
        <begin position="409"/>
        <end position="435"/>
    </location>
</feature>